<feature type="transmembrane region" description="Helical" evidence="1">
    <location>
        <begin position="117"/>
        <end position="138"/>
    </location>
</feature>
<keyword evidence="1" id="KW-0812">Transmembrane</keyword>
<protein>
    <submittedName>
        <fullName evidence="2">Uncharacterized protein</fullName>
    </submittedName>
</protein>
<comment type="caution">
    <text evidence="2">The sequence shown here is derived from an EMBL/GenBank/DDBJ whole genome shotgun (WGS) entry which is preliminary data.</text>
</comment>
<organism evidence="2 3">
    <name type="scientific">Seohaeicola zhoushanensis</name>
    <dbReference type="NCBI Taxonomy" id="1569283"/>
    <lineage>
        <taxon>Bacteria</taxon>
        <taxon>Pseudomonadati</taxon>
        <taxon>Pseudomonadota</taxon>
        <taxon>Alphaproteobacteria</taxon>
        <taxon>Rhodobacterales</taxon>
        <taxon>Roseobacteraceae</taxon>
        <taxon>Seohaeicola</taxon>
    </lineage>
</organism>
<dbReference type="RefSeq" id="WP_189682367.1">
    <property type="nucleotide sequence ID" value="NZ_BNCJ01000022.1"/>
</dbReference>
<reference evidence="2" key="1">
    <citation type="journal article" date="2014" name="Int. J. Syst. Evol. Microbiol.">
        <title>Complete genome sequence of Corynebacterium casei LMG S-19264T (=DSM 44701T), isolated from a smear-ripened cheese.</title>
        <authorList>
            <consortium name="US DOE Joint Genome Institute (JGI-PGF)"/>
            <person name="Walter F."/>
            <person name="Albersmeier A."/>
            <person name="Kalinowski J."/>
            <person name="Ruckert C."/>
        </authorList>
    </citation>
    <scope>NUCLEOTIDE SEQUENCE</scope>
    <source>
        <strain evidence="2">KCTC 42650</strain>
    </source>
</reference>
<sequence>MADPNLLNPHSHEFDRFLYAPVGEDRNGYVITVVSKLARLGLDPWKETADLVALGRDAARLRLGKLLARFPNVPTLESDHRRAARDLSQLLPDGSTPSTLKRATSTAAVGRPGTSGAIWAALAIIFVLFQMFIVGASGSGE</sequence>
<gene>
    <name evidence="2" type="ORF">GCM10017056_44840</name>
</gene>
<keyword evidence="3" id="KW-1185">Reference proteome</keyword>
<dbReference type="Proteomes" id="UP000626220">
    <property type="component" value="Unassembled WGS sequence"/>
</dbReference>
<evidence type="ECO:0000313" key="3">
    <source>
        <dbReference type="Proteomes" id="UP000626220"/>
    </source>
</evidence>
<keyword evidence="1" id="KW-0472">Membrane</keyword>
<evidence type="ECO:0000313" key="2">
    <source>
        <dbReference type="EMBL" id="GHF68772.1"/>
    </source>
</evidence>
<dbReference type="AlphaFoldDB" id="A0A8J3H2J2"/>
<dbReference type="EMBL" id="BNCJ01000022">
    <property type="protein sequence ID" value="GHF68772.1"/>
    <property type="molecule type" value="Genomic_DNA"/>
</dbReference>
<reference evidence="2" key="2">
    <citation type="submission" date="2020-09" db="EMBL/GenBank/DDBJ databases">
        <authorList>
            <person name="Sun Q."/>
            <person name="Kim S."/>
        </authorList>
    </citation>
    <scope>NUCLEOTIDE SEQUENCE</scope>
    <source>
        <strain evidence="2">KCTC 42650</strain>
    </source>
</reference>
<evidence type="ECO:0000256" key="1">
    <source>
        <dbReference type="SAM" id="Phobius"/>
    </source>
</evidence>
<proteinExistence type="predicted"/>
<accession>A0A8J3H2J2</accession>
<name>A0A8J3H2J2_9RHOB</name>
<keyword evidence="1" id="KW-1133">Transmembrane helix</keyword>